<reference evidence="6" key="1">
    <citation type="journal article" date="2015" name="Sci. Rep.">
        <title>Tissue- and time-dependent transcription in Ixodes ricinus salivary glands and midguts when blood feeding on the vertebrate host.</title>
        <authorList>
            <person name="Kotsyfakis M."/>
            <person name="Schwarz A."/>
            <person name="Erhart J."/>
            <person name="Ribeiro J.M."/>
        </authorList>
    </citation>
    <scope>NUCLEOTIDE SEQUENCE</scope>
    <source>
        <tissue evidence="6">Salivary gland and midgut</tissue>
    </source>
</reference>
<feature type="domain" description="AMP-binding enzyme C-terminal" evidence="5">
    <location>
        <begin position="446"/>
        <end position="526"/>
    </location>
</feature>
<protein>
    <submittedName>
        <fullName evidence="6">Putative acyl-coa synthetase</fullName>
    </submittedName>
</protein>
<evidence type="ECO:0000256" key="1">
    <source>
        <dbReference type="ARBA" id="ARBA00004275"/>
    </source>
</evidence>
<proteinExistence type="evidence at transcript level"/>
<dbReference type="AlphaFoldDB" id="V5GUT1"/>
<dbReference type="Gene3D" id="3.30.300.30">
    <property type="match status" value="1"/>
</dbReference>
<evidence type="ECO:0000256" key="2">
    <source>
        <dbReference type="ARBA" id="ARBA00023140"/>
    </source>
</evidence>
<keyword evidence="3" id="KW-1133">Transmembrane helix</keyword>
<dbReference type="PANTHER" id="PTHR24096">
    <property type="entry name" value="LONG-CHAIN-FATTY-ACID--COA LIGASE"/>
    <property type="match status" value="1"/>
</dbReference>
<keyword evidence="2" id="KW-0576">Peroxisome</keyword>
<evidence type="ECO:0000259" key="4">
    <source>
        <dbReference type="Pfam" id="PF00501"/>
    </source>
</evidence>
<evidence type="ECO:0000313" key="6">
    <source>
        <dbReference type="EMBL" id="JAB74165.1"/>
    </source>
</evidence>
<feature type="non-terminal residue" evidence="6">
    <location>
        <position position="536"/>
    </location>
</feature>
<dbReference type="Pfam" id="PF13193">
    <property type="entry name" value="AMP-binding_C"/>
    <property type="match status" value="1"/>
</dbReference>
<dbReference type="SUPFAM" id="SSF56801">
    <property type="entry name" value="Acetyl-CoA synthetase-like"/>
    <property type="match status" value="1"/>
</dbReference>
<comment type="subcellular location">
    <subcellularLocation>
        <location evidence="1">Peroxisome</location>
    </subcellularLocation>
</comment>
<feature type="transmembrane region" description="Helical" evidence="3">
    <location>
        <begin position="89"/>
        <end position="109"/>
    </location>
</feature>
<dbReference type="GO" id="GO:0005777">
    <property type="term" value="C:peroxisome"/>
    <property type="evidence" value="ECO:0007669"/>
    <property type="project" value="UniProtKB-SubCell"/>
</dbReference>
<evidence type="ECO:0000259" key="5">
    <source>
        <dbReference type="Pfam" id="PF13193"/>
    </source>
</evidence>
<name>V5GUT1_IXORI</name>
<evidence type="ECO:0000256" key="3">
    <source>
        <dbReference type="SAM" id="Phobius"/>
    </source>
</evidence>
<dbReference type="PANTHER" id="PTHR24096:SF422">
    <property type="entry name" value="BCDNA.GH02901"/>
    <property type="match status" value="1"/>
</dbReference>
<organism evidence="6">
    <name type="scientific">Ixodes ricinus</name>
    <name type="common">Common tick</name>
    <name type="synonym">Acarus ricinus</name>
    <dbReference type="NCBI Taxonomy" id="34613"/>
    <lineage>
        <taxon>Eukaryota</taxon>
        <taxon>Metazoa</taxon>
        <taxon>Ecdysozoa</taxon>
        <taxon>Arthropoda</taxon>
        <taxon>Chelicerata</taxon>
        <taxon>Arachnida</taxon>
        <taxon>Acari</taxon>
        <taxon>Parasitiformes</taxon>
        <taxon>Ixodida</taxon>
        <taxon>Ixodoidea</taxon>
        <taxon>Ixodidae</taxon>
        <taxon>Ixodinae</taxon>
        <taxon>Ixodes</taxon>
    </lineage>
</organism>
<dbReference type="GO" id="GO:0016405">
    <property type="term" value="F:CoA-ligase activity"/>
    <property type="evidence" value="ECO:0007669"/>
    <property type="project" value="TreeGrafter"/>
</dbReference>
<accession>V5GUT1</accession>
<dbReference type="InterPro" id="IPR045851">
    <property type="entry name" value="AMP-bd_C_sf"/>
</dbReference>
<dbReference type="Pfam" id="PF00501">
    <property type="entry name" value="AMP-binding"/>
    <property type="match status" value="1"/>
</dbReference>
<dbReference type="InterPro" id="IPR025110">
    <property type="entry name" value="AMP-bd_C"/>
</dbReference>
<sequence>MKQMRAPIKDGVIYSPYPECSIPCCSIYTAIQRCIQASPDKIAIVDDEVQLTRYQFFARIKRCAAGLQAHGIKPGDHVCVHLDTSVENLIAMFGFVFAGATLVLSYIGLTEDELLSHIKDGDVTHILTDFKNAKKVLNLQEKGSLNMKGLFMNGELPGFIDVSKLPASDESNFVEVDVPDPANTLAAICYTSGTTALSKGVEITHLSFVANLYTSKACMTDEGADVLLACYPLTFASGFQYIISAACNGTTCVVVSPMMMFDRFAEVINKFQVTTISSSPTQLVYVASEMRRTGVQLNSVRKINIGGTTPSEVLSKTLTTVFGDLRCLRNNYSLSEACGLVVFPPQDEMDLRSIGFPAPMVQLKFVDIETGKPIGPEVPGELCYKSPCSMRGYYKCPEKTAEFRDKDGWCHSGDIAYYDQDGRVYYVDRVKEFIKCMNNKAYPSELENLLLKNHDEIAEVAVAGLPHDEHIEVAAAFVVLKKSHKKDRKTTAEEMKKTVSNVFPIYKHIHGGVYFLDRLPRTPTGKVKRAALKAHA</sequence>
<dbReference type="InterPro" id="IPR042099">
    <property type="entry name" value="ANL_N_sf"/>
</dbReference>
<dbReference type="Gene3D" id="3.40.50.12780">
    <property type="entry name" value="N-terminal domain of ligase-like"/>
    <property type="match status" value="1"/>
</dbReference>
<keyword evidence="3" id="KW-0812">Transmembrane</keyword>
<dbReference type="InterPro" id="IPR000873">
    <property type="entry name" value="AMP-dep_synth/lig_dom"/>
</dbReference>
<dbReference type="EMBL" id="GANP01010303">
    <property type="protein sequence ID" value="JAB74165.1"/>
    <property type="molecule type" value="mRNA"/>
</dbReference>
<feature type="domain" description="AMP-dependent synthetase/ligase" evidence="4">
    <location>
        <begin position="33"/>
        <end position="394"/>
    </location>
</feature>
<keyword evidence="3" id="KW-0472">Membrane</keyword>